<organism evidence="3 6">
    <name type="scientific">Pyrobaculum aerophilum</name>
    <dbReference type="NCBI Taxonomy" id="13773"/>
    <lineage>
        <taxon>Archaea</taxon>
        <taxon>Thermoproteota</taxon>
        <taxon>Thermoprotei</taxon>
        <taxon>Thermoproteales</taxon>
        <taxon>Thermoproteaceae</taxon>
        <taxon>Pyrobaculum</taxon>
    </lineage>
</organism>
<dbReference type="OMA" id="WIEQWID"/>
<evidence type="ECO:0000313" key="2">
    <source>
        <dbReference type="EMBL" id="HII46170.1"/>
    </source>
</evidence>
<reference evidence="2" key="2">
    <citation type="journal article" date="2020" name="bioRxiv">
        <title>A rank-normalized archaeal taxonomy based on genome phylogeny resolves widespread incomplete and uneven classifications.</title>
        <authorList>
            <person name="Rinke C."/>
            <person name="Chuvochina M."/>
            <person name="Mussig A.J."/>
            <person name="Chaumeil P.-A."/>
            <person name="Waite D.W."/>
            <person name="Whitman W.B."/>
            <person name="Parks D.H."/>
            <person name="Hugenholtz P."/>
        </authorList>
    </citation>
    <scope>NUCLEOTIDE SEQUENCE</scope>
    <source>
        <strain evidence="2">UBA8839</strain>
    </source>
</reference>
<dbReference type="OrthoDB" id="25948at2157"/>
<evidence type="ECO:0000313" key="3">
    <source>
        <dbReference type="EMBL" id="RFA94264.1"/>
    </source>
</evidence>
<dbReference type="Proteomes" id="UP000651120">
    <property type="component" value="Unassembled WGS sequence"/>
</dbReference>
<dbReference type="GeneID" id="1463826"/>
<dbReference type="EMBL" id="DUJP01000008">
    <property type="protein sequence ID" value="HII46170.1"/>
    <property type="molecule type" value="Genomic_DNA"/>
</dbReference>
<name>A0A371QVR3_9CREN</name>
<dbReference type="EMBL" id="NMUF01000015">
    <property type="protein sequence ID" value="RFA98611.1"/>
    <property type="molecule type" value="Genomic_DNA"/>
</dbReference>
<dbReference type="Proteomes" id="UP000256877">
    <property type="component" value="Unassembled WGS sequence"/>
</dbReference>
<evidence type="ECO:0000313" key="5">
    <source>
        <dbReference type="Proteomes" id="UP000256877"/>
    </source>
</evidence>
<dbReference type="InterPro" id="IPR011579">
    <property type="entry name" value="ATPase_dom"/>
</dbReference>
<dbReference type="RefSeq" id="WP_011009120.1">
    <property type="nucleotide sequence ID" value="NZ_DAIOPL010000022.1"/>
</dbReference>
<dbReference type="EMBL" id="NMUE01000040">
    <property type="protein sequence ID" value="RFA94264.1"/>
    <property type="molecule type" value="Genomic_DNA"/>
</dbReference>
<accession>A0A371QVR3</accession>
<protein>
    <submittedName>
        <fullName evidence="3">AAA family ATPase</fullName>
    </submittedName>
</protein>
<dbReference type="Gene3D" id="3.40.50.300">
    <property type="entry name" value="P-loop containing nucleotide triphosphate hydrolases"/>
    <property type="match status" value="1"/>
</dbReference>
<sequence length="339" mass="38291">MRRIKSSLAVGLSVEFVDRELALKRVEEWADRGTRLVQVVYGPEGCGKSTWLKQSAELLKELGFHVIYVNPLQREYAAYVDVKDVAKRLAEAAAERSGVAEVRLADLAVQLAAFLIKKRRRKIAILADDVFQAIGVDKAASYVKWMLSVIEHPPGEYERIVAVAATSEGATRREIGRHAWASQYPMWNMARDGFNQLYEQIPSAGLSAEEAWRWTGGNPRMLGELHAAGWSVEETIRQIAEMKRLAALAASLTAEEREWLEEALEDPDALFTRERLPLLERLVDLNLVVDTLPERDARSWIDTPPPEKNGELGIGRYVAWQTPLHREAVRKTLRLAKTR</sequence>
<dbReference type="Proteomes" id="UP000257123">
    <property type="component" value="Unassembled WGS sequence"/>
</dbReference>
<evidence type="ECO:0000259" key="1">
    <source>
        <dbReference type="Pfam" id="PF01637"/>
    </source>
</evidence>
<reference evidence="5 6" key="1">
    <citation type="submission" date="2017-07" db="EMBL/GenBank/DDBJ databases">
        <title>Draft genome sequence of aerobic hyperthermophilic archaea, Pyrobaculum aerophilum YKB31 and YKB32.</title>
        <authorList>
            <person name="Mochizuki T."/>
            <person name="Berliner A.J."/>
            <person name="Yoshida-Takashima Y."/>
            <person name="Takaki Y."/>
            <person name="Nunoura T."/>
            <person name="Takai K."/>
        </authorList>
    </citation>
    <scope>NUCLEOTIDE SEQUENCE [LARGE SCALE GENOMIC DNA]</scope>
    <source>
        <strain evidence="3 6">YKB31</strain>
        <strain evidence="4 5">YKB32</strain>
    </source>
</reference>
<dbReference type="InterPro" id="IPR027417">
    <property type="entry name" value="P-loop_NTPase"/>
</dbReference>
<dbReference type="SUPFAM" id="SSF52540">
    <property type="entry name" value="P-loop containing nucleoside triphosphate hydrolases"/>
    <property type="match status" value="1"/>
</dbReference>
<gene>
    <name evidence="3" type="ORF">CGL51_10585</name>
    <name evidence="4" type="ORF">CGL52_06795</name>
    <name evidence="2" type="ORF">HA333_01510</name>
</gene>
<dbReference type="Pfam" id="PF01637">
    <property type="entry name" value="ATPase_2"/>
    <property type="match status" value="1"/>
</dbReference>
<feature type="domain" description="ATPase" evidence="1">
    <location>
        <begin position="16"/>
        <end position="225"/>
    </location>
</feature>
<evidence type="ECO:0000313" key="4">
    <source>
        <dbReference type="EMBL" id="RFA98611.1"/>
    </source>
</evidence>
<comment type="caution">
    <text evidence="3">The sequence shown here is derived from an EMBL/GenBank/DDBJ whole genome shotgun (WGS) entry which is preliminary data.</text>
</comment>
<proteinExistence type="predicted"/>
<dbReference type="AlphaFoldDB" id="A0A371QVR3"/>
<evidence type="ECO:0000313" key="6">
    <source>
        <dbReference type="Proteomes" id="UP000257123"/>
    </source>
</evidence>
<dbReference type="GO" id="GO:0005524">
    <property type="term" value="F:ATP binding"/>
    <property type="evidence" value="ECO:0007669"/>
    <property type="project" value="InterPro"/>
</dbReference>